<proteinExistence type="predicted"/>
<dbReference type="InterPro" id="IPR011017">
    <property type="entry name" value="TRASH_dom"/>
</dbReference>
<keyword evidence="1" id="KW-0732">Signal</keyword>
<dbReference type="EMBL" id="BAFN01000001">
    <property type="protein sequence ID" value="GAN34152.1"/>
    <property type="molecule type" value="Genomic_DNA"/>
</dbReference>
<organism evidence="3 4">
    <name type="scientific">Candidatus Brocadia sinica JPN1</name>
    <dbReference type="NCBI Taxonomy" id="1197129"/>
    <lineage>
        <taxon>Bacteria</taxon>
        <taxon>Pseudomonadati</taxon>
        <taxon>Planctomycetota</taxon>
        <taxon>Candidatus Brocadiia</taxon>
        <taxon>Candidatus Brocadiales</taxon>
        <taxon>Candidatus Brocadiaceae</taxon>
        <taxon>Candidatus Brocadia</taxon>
    </lineage>
</organism>
<feature type="chain" id="PRO_5046183064" evidence="1">
    <location>
        <begin position="23"/>
        <end position="96"/>
    </location>
</feature>
<dbReference type="InterPro" id="IPR012348">
    <property type="entry name" value="RNR-like"/>
</dbReference>
<dbReference type="SMART" id="SM00746">
    <property type="entry name" value="TRASH"/>
    <property type="match status" value="1"/>
</dbReference>
<evidence type="ECO:0000259" key="2">
    <source>
        <dbReference type="SMART" id="SM00746"/>
    </source>
</evidence>
<feature type="domain" description="TRASH" evidence="2">
    <location>
        <begin position="48"/>
        <end position="86"/>
    </location>
</feature>
<evidence type="ECO:0000313" key="3">
    <source>
        <dbReference type="EMBL" id="GAN34152.1"/>
    </source>
</evidence>
<dbReference type="RefSeq" id="WP_052564211.1">
    <property type="nucleotide sequence ID" value="NZ_BAFN01000001.1"/>
</dbReference>
<gene>
    <name evidence="3" type="ORF">BROSI_A2688</name>
</gene>
<accession>A0ABQ0K081</accession>
<keyword evidence="4" id="KW-1185">Reference proteome</keyword>
<name>A0ABQ0K081_9BACT</name>
<evidence type="ECO:0000313" key="4">
    <source>
        <dbReference type="Proteomes" id="UP000032309"/>
    </source>
</evidence>
<dbReference type="Proteomes" id="UP000032309">
    <property type="component" value="Unassembled WGS sequence"/>
</dbReference>
<sequence>MKRIGYLAGVAMVALLSMASYTVTKAFAGADCCGAKQASAAEKAETKCVACGKAISNKDKAVKVEHEGKTVYLCCEGCAEKFKKNPGECMRDKEQK</sequence>
<evidence type="ECO:0000256" key="1">
    <source>
        <dbReference type="SAM" id="SignalP"/>
    </source>
</evidence>
<feature type="signal peptide" evidence="1">
    <location>
        <begin position="1"/>
        <end position="22"/>
    </location>
</feature>
<reference evidence="4" key="1">
    <citation type="journal article" date="2015" name="Genome Announc.">
        <title>Draft Genome Sequence of an Anaerobic Ammonium-Oxidizing Bacterium, "Candidatus Brocadia sinica".</title>
        <authorList>
            <person name="Oshiki M."/>
            <person name="Shinyako-Hata K."/>
            <person name="Satoh H."/>
            <person name="Okabe S."/>
        </authorList>
    </citation>
    <scope>NUCLEOTIDE SEQUENCE [LARGE SCALE GENOMIC DNA]</scope>
    <source>
        <strain evidence="4">JPN1</strain>
    </source>
</reference>
<protein>
    <submittedName>
        <fullName evidence="3">YHS domain protein</fullName>
    </submittedName>
</protein>
<dbReference type="Gene3D" id="1.10.620.20">
    <property type="entry name" value="Ribonucleotide Reductase, subunit A"/>
    <property type="match status" value="1"/>
</dbReference>
<comment type="caution">
    <text evidence="3">The sequence shown here is derived from an EMBL/GenBank/DDBJ whole genome shotgun (WGS) entry which is preliminary data.</text>
</comment>